<dbReference type="InterPro" id="IPR036938">
    <property type="entry name" value="PAP2/HPO_sf"/>
</dbReference>
<evidence type="ECO:0000259" key="2">
    <source>
        <dbReference type="SMART" id="SM00014"/>
    </source>
</evidence>
<organism evidence="3 4">
    <name type="scientific">Pseudonocardia benzenivorans</name>
    <dbReference type="NCBI Taxonomy" id="228005"/>
    <lineage>
        <taxon>Bacteria</taxon>
        <taxon>Bacillati</taxon>
        <taxon>Actinomycetota</taxon>
        <taxon>Actinomycetes</taxon>
        <taxon>Pseudonocardiales</taxon>
        <taxon>Pseudonocardiaceae</taxon>
        <taxon>Pseudonocardia</taxon>
    </lineage>
</organism>
<feature type="transmembrane region" description="Helical" evidence="1">
    <location>
        <begin position="114"/>
        <end position="135"/>
    </location>
</feature>
<name>A0ABW3VGE9_9PSEU</name>
<dbReference type="EMBL" id="JBHTMB010000062">
    <property type="protein sequence ID" value="MFD1233450.1"/>
    <property type="molecule type" value="Genomic_DNA"/>
</dbReference>
<reference evidence="4" key="1">
    <citation type="journal article" date="2019" name="Int. J. Syst. Evol. Microbiol.">
        <title>The Global Catalogue of Microorganisms (GCM) 10K type strain sequencing project: providing services to taxonomists for standard genome sequencing and annotation.</title>
        <authorList>
            <consortium name="The Broad Institute Genomics Platform"/>
            <consortium name="The Broad Institute Genome Sequencing Center for Infectious Disease"/>
            <person name="Wu L."/>
            <person name="Ma J."/>
        </authorList>
    </citation>
    <scope>NUCLEOTIDE SEQUENCE [LARGE SCALE GENOMIC DNA]</scope>
    <source>
        <strain evidence="4">CCUG 49018</strain>
    </source>
</reference>
<dbReference type="Gene3D" id="1.20.144.10">
    <property type="entry name" value="Phosphatidic acid phosphatase type 2/haloperoxidase"/>
    <property type="match status" value="2"/>
</dbReference>
<dbReference type="SMART" id="SM00014">
    <property type="entry name" value="acidPPc"/>
    <property type="match status" value="1"/>
</dbReference>
<keyword evidence="4" id="KW-1185">Reference proteome</keyword>
<protein>
    <submittedName>
        <fullName evidence="3">Phosphatase PAP2 family protein</fullName>
    </submittedName>
</protein>
<feature type="transmembrane region" description="Helical" evidence="1">
    <location>
        <begin position="31"/>
        <end position="57"/>
    </location>
</feature>
<dbReference type="RefSeq" id="WP_013676884.1">
    <property type="nucleotide sequence ID" value="NZ_JBHTMB010000062.1"/>
</dbReference>
<keyword evidence="1" id="KW-0472">Membrane</keyword>
<dbReference type="CDD" id="cd03392">
    <property type="entry name" value="PAP2_like_2"/>
    <property type="match status" value="1"/>
</dbReference>
<dbReference type="InterPro" id="IPR000326">
    <property type="entry name" value="PAP2/HPO"/>
</dbReference>
<dbReference type="SUPFAM" id="SSF48317">
    <property type="entry name" value="Acid phosphatase/Vanadium-dependent haloperoxidase"/>
    <property type="match status" value="1"/>
</dbReference>
<dbReference type="Pfam" id="PF01569">
    <property type="entry name" value="PAP2"/>
    <property type="match status" value="1"/>
</dbReference>
<sequence>MSTIALLAAQDALVLAAVIVLIALAYARNPLFVPAVSATVLFGAHTVLSSIVAMHGLGPLGPDTVVLTWIMQERSAAATTAMSVVSAAGGTLGMVVVAVATCAVLLWQRRIRAAAVVVVALGGAGVLVVVVKNLVARPRPPQSWQLAAESSYSLPSGHALSSTVVLGIVAAVVVTRTTRTLIRWTTVALAAGAVAAIGVSRLYLGVHWPSDVLDGWLLGGAWLTVCVGALFRVEPSPGEVAAADPLIPLGSIPAHEDRPPARR</sequence>
<evidence type="ECO:0000313" key="3">
    <source>
        <dbReference type="EMBL" id="MFD1233450.1"/>
    </source>
</evidence>
<gene>
    <name evidence="3" type="ORF">ACFQ34_09170</name>
</gene>
<dbReference type="PANTHER" id="PTHR14969:SF13">
    <property type="entry name" value="AT30094P"/>
    <property type="match status" value="1"/>
</dbReference>
<feature type="transmembrane region" description="Helical" evidence="1">
    <location>
        <begin position="155"/>
        <end position="174"/>
    </location>
</feature>
<accession>A0ABW3VGE9</accession>
<feature type="domain" description="Phosphatidic acid phosphatase type 2/haloperoxidase" evidence="2">
    <location>
        <begin position="116"/>
        <end position="227"/>
    </location>
</feature>
<feature type="transmembrane region" description="Helical" evidence="1">
    <location>
        <begin position="6"/>
        <end position="24"/>
    </location>
</feature>
<evidence type="ECO:0000313" key="4">
    <source>
        <dbReference type="Proteomes" id="UP001597182"/>
    </source>
</evidence>
<feature type="transmembrane region" description="Helical" evidence="1">
    <location>
        <begin position="77"/>
        <end position="107"/>
    </location>
</feature>
<dbReference type="Proteomes" id="UP001597182">
    <property type="component" value="Unassembled WGS sequence"/>
</dbReference>
<proteinExistence type="predicted"/>
<comment type="caution">
    <text evidence="3">The sequence shown here is derived from an EMBL/GenBank/DDBJ whole genome shotgun (WGS) entry which is preliminary data.</text>
</comment>
<feature type="transmembrane region" description="Helical" evidence="1">
    <location>
        <begin position="181"/>
        <end position="204"/>
    </location>
</feature>
<dbReference type="PANTHER" id="PTHR14969">
    <property type="entry name" value="SPHINGOSINE-1-PHOSPHATE PHOSPHOHYDROLASE"/>
    <property type="match status" value="1"/>
</dbReference>
<evidence type="ECO:0000256" key="1">
    <source>
        <dbReference type="SAM" id="Phobius"/>
    </source>
</evidence>
<keyword evidence="1" id="KW-1133">Transmembrane helix</keyword>
<keyword evidence="1" id="KW-0812">Transmembrane</keyword>
<feature type="transmembrane region" description="Helical" evidence="1">
    <location>
        <begin position="216"/>
        <end position="233"/>
    </location>
</feature>